<evidence type="ECO:0000313" key="3">
    <source>
        <dbReference type="EMBL" id="HIU51047.1"/>
    </source>
</evidence>
<dbReference type="InterPro" id="IPR016047">
    <property type="entry name" value="M23ase_b-sheet_dom"/>
</dbReference>
<feature type="transmembrane region" description="Helical" evidence="1">
    <location>
        <begin position="12"/>
        <end position="32"/>
    </location>
</feature>
<feature type="domain" description="M23ase beta-sheet core" evidence="2">
    <location>
        <begin position="80"/>
        <end position="193"/>
    </location>
</feature>
<proteinExistence type="predicted"/>
<dbReference type="EMBL" id="DVNH01000003">
    <property type="protein sequence ID" value="HIU51047.1"/>
    <property type="molecule type" value="Genomic_DNA"/>
</dbReference>
<dbReference type="InterPro" id="IPR011055">
    <property type="entry name" value="Dup_hybrid_motif"/>
</dbReference>
<reference evidence="3" key="1">
    <citation type="submission" date="2020-10" db="EMBL/GenBank/DDBJ databases">
        <authorList>
            <person name="Gilroy R."/>
        </authorList>
    </citation>
    <scope>NUCLEOTIDE SEQUENCE</scope>
    <source>
        <strain evidence="3">CHK195-15760</strain>
    </source>
</reference>
<name>A0A9D1LZZ5_9FIRM</name>
<evidence type="ECO:0000313" key="4">
    <source>
        <dbReference type="Proteomes" id="UP000824093"/>
    </source>
</evidence>
<dbReference type="Pfam" id="PF01551">
    <property type="entry name" value="Peptidase_M23"/>
    <property type="match status" value="1"/>
</dbReference>
<keyword evidence="1" id="KW-1133">Transmembrane helix</keyword>
<evidence type="ECO:0000256" key="1">
    <source>
        <dbReference type="SAM" id="Phobius"/>
    </source>
</evidence>
<gene>
    <name evidence="3" type="ORF">IAB70_00215</name>
</gene>
<accession>A0A9D1LZZ5</accession>
<protein>
    <submittedName>
        <fullName evidence="3">M23 family metallopeptidase</fullName>
    </submittedName>
</protein>
<reference evidence="3" key="2">
    <citation type="journal article" date="2021" name="PeerJ">
        <title>Extensive microbial diversity within the chicken gut microbiome revealed by metagenomics and culture.</title>
        <authorList>
            <person name="Gilroy R."/>
            <person name="Ravi A."/>
            <person name="Getino M."/>
            <person name="Pursley I."/>
            <person name="Horton D.L."/>
            <person name="Alikhan N.F."/>
            <person name="Baker D."/>
            <person name="Gharbi K."/>
            <person name="Hall N."/>
            <person name="Watson M."/>
            <person name="Adriaenssens E.M."/>
            <person name="Foster-Nyarko E."/>
            <person name="Jarju S."/>
            <person name="Secka A."/>
            <person name="Antonio M."/>
            <person name="Oren A."/>
            <person name="Chaudhuri R.R."/>
            <person name="La Ragione R."/>
            <person name="Hildebrand F."/>
            <person name="Pallen M.J."/>
        </authorList>
    </citation>
    <scope>NUCLEOTIDE SEQUENCE</scope>
    <source>
        <strain evidence="3">CHK195-15760</strain>
    </source>
</reference>
<keyword evidence="1" id="KW-0812">Transmembrane</keyword>
<comment type="caution">
    <text evidence="3">The sequence shown here is derived from an EMBL/GenBank/DDBJ whole genome shotgun (WGS) entry which is preliminary data.</text>
</comment>
<dbReference type="Gene3D" id="2.70.70.10">
    <property type="entry name" value="Glucose Permease (Domain IIA)"/>
    <property type="match status" value="1"/>
</dbReference>
<keyword evidence="1" id="KW-0472">Membrane</keyword>
<dbReference type="Proteomes" id="UP000824093">
    <property type="component" value="Unassembled WGS sequence"/>
</dbReference>
<dbReference type="InterPro" id="IPR050570">
    <property type="entry name" value="Cell_wall_metabolism_enzyme"/>
</dbReference>
<dbReference type="CDD" id="cd12797">
    <property type="entry name" value="M23_peptidase"/>
    <property type="match status" value="1"/>
</dbReference>
<dbReference type="SUPFAM" id="SSF51261">
    <property type="entry name" value="Duplicated hybrid motif"/>
    <property type="match status" value="1"/>
</dbReference>
<sequence length="198" mass="21904">MNFFSYHFFKNFLFLIFVFLLFICIFFIPSIYSQDFNTQNQIGESFLLNPNGFIWPIPGYTKITSPFGKRKSPTSGASSSHSGIDIGAPEGTNLYAVCDGEITFTQFLGAGGYTITLSSKNLKITYCHVSPNYIVKKGDLVKQGQKIGNVGPKYVFGVPGNQYQDSSGKPTNGATTGTHLHFGIRVDGKYVDPLLYFK</sequence>
<dbReference type="GO" id="GO:0004222">
    <property type="term" value="F:metalloendopeptidase activity"/>
    <property type="evidence" value="ECO:0007669"/>
    <property type="project" value="TreeGrafter"/>
</dbReference>
<organism evidence="3 4">
    <name type="scientific">Candidatus Merdicola faecigallinarum</name>
    <dbReference type="NCBI Taxonomy" id="2840862"/>
    <lineage>
        <taxon>Bacteria</taxon>
        <taxon>Bacillati</taxon>
        <taxon>Bacillota</taxon>
        <taxon>Clostridia</taxon>
        <taxon>Candidatus Merdicola</taxon>
    </lineage>
</organism>
<dbReference type="PANTHER" id="PTHR21666:SF270">
    <property type="entry name" value="MUREIN HYDROLASE ACTIVATOR ENVC"/>
    <property type="match status" value="1"/>
</dbReference>
<dbReference type="AlphaFoldDB" id="A0A9D1LZZ5"/>
<evidence type="ECO:0000259" key="2">
    <source>
        <dbReference type="Pfam" id="PF01551"/>
    </source>
</evidence>
<dbReference type="PANTHER" id="PTHR21666">
    <property type="entry name" value="PEPTIDASE-RELATED"/>
    <property type="match status" value="1"/>
</dbReference>